<evidence type="ECO:0000256" key="3">
    <source>
        <dbReference type="ARBA" id="ARBA00022729"/>
    </source>
</evidence>
<proteinExistence type="inferred from homology"/>
<evidence type="ECO:0000259" key="8">
    <source>
        <dbReference type="Pfam" id="PF14322"/>
    </source>
</evidence>
<feature type="domain" description="SusD-like N-terminal" evidence="8">
    <location>
        <begin position="93"/>
        <end position="231"/>
    </location>
</feature>
<dbReference type="Pfam" id="PF14322">
    <property type="entry name" value="SusD-like_3"/>
    <property type="match status" value="1"/>
</dbReference>
<reference evidence="10" key="1">
    <citation type="journal article" date="2019" name="Int. J. Syst. Evol. Microbiol.">
        <title>The Global Catalogue of Microorganisms (GCM) 10K type strain sequencing project: providing services to taxonomists for standard genome sequencing and annotation.</title>
        <authorList>
            <consortium name="The Broad Institute Genomics Platform"/>
            <consortium name="The Broad Institute Genome Sequencing Center for Infectious Disease"/>
            <person name="Wu L."/>
            <person name="Ma J."/>
        </authorList>
    </citation>
    <scope>NUCLEOTIDE SEQUENCE [LARGE SCALE GENOMIC DNA]</scope>
    <source>
        <strain evidence="10">KCTC 42217</strain>
    </source>
</reference>
<sequence length="642" mass="73035">MKKYKVIIIIAFLGVASSCQKYLDVVPDNVPTIDYAFTLRSSAQRFLATCYSYMPRNGHFNTNAAFNAADEVWHPVPLADVNGDIVSIARGLQNVSDPFANYWEGTRQGRPLFQGIRDCNIFLENIAKVSDLEEYERQRWIAEVKFLKAYYHFILLRSYGPIPIVRENLPLGSSTDEVHVFREPVDEVVKYIVQLLDESAAISDLPDRLQGTETSELGRITRTIVLALKAKVLVTAASPLFNGNPDYASFKDKRGMQLISSTYDPVKWDSAVVACKKAIDLCEKVGYGLHHFQGNSGYKIGDNDSIKTQLDLRTALTDKANNIEVIWANTLSRATDIQRWSMPLITAGVSGSGPKGILAPTLKFVEMFYSANGVPIDEDKTYPYAQRFNLQTAGEEDKYHILETETTVKMHFGREERFYAYIGFDRGVWFGNWVNNYDIKSLFGVRGRKGEIAARQGISNYSITSYTIKKLVNIETVAASDGNVTGANQEQYPWPEFRMADLYLLYSEALNEAQGYSAETTQGINKVRERAGLPSVEEAWTNYSTNPDKYKTKAGLREIIQRERALELAFEGHRYWDLRRWKTAHIELNKPIKAWDISQSDAVSFYREVLLWNQRFTTKDYLTPIRLTEMQINKNLVQNPGW</sequence>
<evidence type="ECO:0000259" key="7">
    <source>
        <dbReference type="Pfam" id="PF07980"/>
    </source>
</evidence>
<comment type="caution">
    <text evidence="9">The sequence shown here is derived from an EMBL/GenBank/DDBJ whole genome shotgun (WGS) entry which is preliminary data.</text>
</comment>
<protein>
    <submittedName>
        <fullName evidence="9">RagB/SusD family nutrient uptake outer membrane protein</fullName>
    </submittedName>
</protein>
<dbReference type="Proteomes" id="UP001597387">
    <property type="component" value="Unassembled WGS sequence"/>
</dbReference>
<evidence type="ECO:0000313" key="10">
    <source>
        <dbReference type="Proteomes" id="UP001597387"/>
    </source>
</evidence>
<keyword evidence="5" id="KW-0998">Cell outer membrane</keyword>
<keyword evidence="3 6" id="KW-0732">Signal</keyword>
<evidence type="ECO:0000313" key="9">
    <source>
        <dbReference type="EMBL" id="MFD2162317.1"/>
    </source>
</evidence>
<feature type="domain" description="RagB/SusD" evidence="7">
    <location>
        <begin position="324"/>
        <end position="642"/>
    </location>
</feature>
<dbReference type="InterPro" id="IPR033985">
    <property type="entry name" value="SusD-like_N"/>
</dbReference>
<evidence type="ECO:0000256" key="5">
    <source>
        <dbReference type="ARBA" id="ARBA00023237"/>
    </source>
</evidence>
<dbReference type="PROSITE" id="PS51257">
    <property type="entry name" value="PROKAR_LIPOPROTEIN"/>
    <property type="match status" value="1"/>
</dbReference>
<evidence type="ECO:0000256" key="1">
    <source>
        <dbReference type="ARBA" id="ARBA00004442"/>
    </source>
</evidence>
<name>A0ABW4ZKB7_9SPHI</name>
<dbReference type="Gene3D" id="1.25.40.390">
    <property type="match status" value="1"/>
</dbReference>
<feature type="signal peptide" evidence="6">
    <location>
        <begin position="1"/>
        <end position="21"/>
    </location>
</feature>
<evidence type="ECO:0000256" key="6">
    <source>
        <dbReference type="SAM" id="SignalP"/>
    </source>
</evidence>
<dbReference type="InterPro" id="IPR012944">
    <property type="entry name" value="SusD_RagB_dom"/>
</dbReference>
<comment type="similarity">
    <text evidence="2">Belongs to the SusD family.</text>
</comment>
<gene>
    <name evidence="9" type="ORF">ACFSJU_07920</name>
</gene>
<dbReference type="EMBL" id="JBHUHZ010000001">
    <property type="protein sequence ID" value="MFD2162317.1"/>
    <property type="molecule type" value="Genomic_DNA"/>
</dbReference>
<feature type="chain" id="PRO_5047187569" evidence="6">
    <location>
        <begin position="22"/>
        <end position="642"/>
    </location>
</feature>
<dbReference type="RefSeq" id="WP_255903856.1">
    <property type="nucleotide sequence ID" value="NZ_JAFMZO010000003.1"/>
</dbReference>
<keyword evidence="4" id="KW-0472">Membrane</keyword>
<keyword evidence="10" id="KW-1185">Reference proteome</keyword>
<dbReference type="Pfam" id="PF07980">
    <property type="entry name" value="SusD_RagB"/>
    <property type="match status" value="1"/>
</dbReference>
<evidence type="ECO:0000256" key="2">
    <source>
        <dbReference type="ARBA" id="ARBA00006275"/>
    </source>
</evidence>
<organism evidence="9 10">
    <name type="scientific">Paradesertivirga mongoliensis</name>
    <dbReference type="NCBI Taxonomy" id="2100740"/>
    <lineage>
        <taxon>Bacteria</taxon>
        <taxon>Pseudomonadati</taxon>
        <taxon>Bacteroidota</taxon>
        <taxon>Sphingobacteriia</taxon>
        <taxon>Sphingobacteriales</taxon>
        <taxon>Sphingobacteriaceae</taxon>
        <taxon>Paradesertivirga</taxon>
    </lineage>
</organism>
<comment type="subcellular location">
    <subcellularLocation>
        <location evidence="1">Cell outer membrane</location>
    </subcellularLocation>
</comment>
<evidence type="ECO:0000256" key="4">
    <source>
        <dbReference type="ARBA" id="ARBA00023136"/>
    </source>
</evidence>
<accession>A0ABW4ZKB7</accession>
<dbReference type="InterPro" id="IPR011990">
    <property type="entry name" value="TPR-like_helical_dom_sf"/>
</dbReference>
<dbReference type="SUPFAM" id="SSF48452">
    <property type="entry name" value="TPR-like"/>
    <property type="match status" value="1"/>
</dbReference>